<reference evidence="3 4" key="1">
    <citation type="submission" date="2016-10" db="EMBL/GenBank/DDBJ databases">
        <authorList>
            <person name="de Groot N.N."/>
        </authorList>
    </citation>
    <scope>NUCLEOTIDE SEQUENCE [LARGE SCALE GENOMIC DNA]</scope>
    <source>
        <strain evidence="3 4">DSM 23126</strain>
    </source>
</reference>
<sequence>MQKQQYDQLQETVYSEVMPNGLRVYVLPKQGFSKTFATFTTDYGSIDNAFVPIGQKQSVEVPDGIAHFLEHKMFEDEEGDVFDTFGKQGASANAFTSFTRTAYLFSSTDDTAVNLHTLLDFVQHPYFTEESVEKEKGIIGQEISMYDDDADWRLFFQLLGNLYDRHPARIDIAGTAESINRITKDDLYTCYHTFYHPSNMILYVAGAVEPQEIFELVRSNQAEKEFAPMDHVERIEVDEPATALHSKAVEKMSIRLPKVLLGYKLSLHNETDNLLYQEARLELLLETLFGEGSEAYETLYSEGLIDDSFSSEAMIERSFSLAALGGNTPKPEETEARLLDIIEHAQTEGMDEQRFERMRKKLLGQLVKQLNSTEFLATEGTRYAFHGASVMDAVEIMQQVTFDDISGLLQSEFRIDNRTTSIIDQKAEADA</sequence>
<keyword evidence="4" id="KW-1185">Reference proteome</keyword>
<dbReference type="Pfam" id="PF05193">
    <property type="entry name" value="Peptidase_M16_C"/>
    <property type="match status" value="1"/>
</dbReference>
<proteinExistence type="predicted"/>
<name>A0A1H2QF73_9BACI</name>
<organism evidence="3 4">
    <name type="scientific">Marinococcus luteus</name>
    <dbReference type="NCBI Taxonomy" id="1122204"/>
    <lineage>
        <taxon>Bacteria</taxon>
        <taxon>Bacillati</taxon>
        <taxon>Bacillota</taxon>
        <taxon>Bacilli</taxon>
        <taxon>Bacillales</taxon>
        <taxon>Bacillaceae</taxon>
        <taxon>Marinococcus</taxon>
    </lineage>
</organism>
<dbReference type="InterPro" id="IPR011249">
    <property type="entry name" value="Metalloenz_LuxS/M16"/>
</dbReference>
<accession>A0A1H2QF73</accession>
<dbReference type="STRING" id="1122204.SAMN05421781_0277"/>
<evidence type="ECO:0000313" key="3">
    <source>
        <dbReference type="EMBL" id="SDW05304.1"/>
    </source>
</evidence>
<evidence type="ECO:0000313" key="4">
    <source>
        <dbReference type="Proteomes" id="UP000199488"/>
    </source>
</evidence>
<dbReference type="RefSeq" id="WP_091610349.1">
    <property type="nucleotide sequence ID" value="NZ_FNNC01000001.1"/>
</dbReference>
<dbReference type="Proteomes" id="UP000199488">
    <property type="component" value="Unassembled WGS sequence"/>
</dbReference>
<dbReference type="GO" id="GO:0046872">
    <property type="term" value="F:metal ion binding"/>
    <property type="evidence" value="ECO:0007669"/>
    <property type="project" value="InterPro"/>
</dbReference>
<dbReference type="PANTHER" id="PTHR11851">
    <property type="entry name" value="METALLOPROTEASE"/>
    <property type="match status" value="1"/>
</dbReference>
<dbReference type="InterPro" id="IPR050361">
    <property type="entry name" value="MPP/UQCRC_Complex"/>
</dbReference>
<dbReference type="EMBL" id="FNNC01000001">
    <property type="protein sequence ID" value="SDW05304.1"/>
    <property type="molecule type" value="Genomic_DNA"/>
</dbReference>
<dbReference type="AlphaFoldDB" id="A0A1H2QF73"/>
<dbReference type="Gene3D" id="3.30.830.10">
    <property type="entry name" value="Metalloenzyme, LuxS/M16 peptidase-like"/>
    <property type="match status" value="2"/>
</dbReference>
<dbReference type="InterPro" id="IPR007863">
    <property type="entry name" value="Peptidase_M16_C"/>
</dbReference>
<dbReference type="SUPFAM" id="SSF63411">
    <property type="entry name" value="LuxS/MPP-like metallohydrolase"/>
    <property type="match status" value="2"/>
</dbReference>
<dbReference type="Pfam" id="PF00675">
    <property type="entry name" value="Peptidase_M16"/>
    <property type="match status" value="1"/>
</dbReference>
<dbReference type="PANTHER" id="PTHR11851:SF134">
    <property type="entry name" value="ZINC-DEPENDENT PROTEASE"/>
    <property type="match status" value="1"/>
</dbReference>
<feature type="domain" description="Peptidase M16 N-terminal" evidence="1">
    <location>
        <begin position="62"/>
        <end position="175"/>
    </location>
</feature>
<dbReference type="NCBIfam" id="NF047421">
    <property type="entry name" value="YfmH_fam"/>
    <property type="match status" value="1"/>
</dbReference>
<dbReference type="OrthoDB" id="9811314at2"/>
<dbReference type="InterPro" id="IPR011765">
    <property type="entry name" value="Pept_M16_N"/>
</dbReference>
<feature type="domain" description="Peptidase M16 C-terminal" evidence="2">
    <location>
        <begin position="181"/>
        <end position="362"/>
    </location>
</feature>
<gene>
    <name evidence="3" type="ORF">SAMN05421781_0277</name>
</gene>
<evidence type="ECO:0000259" key="1">
    <source>
        <dbReference type="Pfam" id="PF00675"/>
    </source>
</evidence>
<protein>
    <submittedName>
        <fullName evidence="3">Predicted Zn-dependent peptidase</fullName>
    </submittedName>
</protein>
<evidence type="ECO:0000259" key="2">
    <source>
        <dbReference type="Pfam" id="PF05193"/>
    </source>
</evidence>